<dbReference type="EMBL" id="OX465078">
    <property type="protein sequence ID" value="CAI9272387.1"/>
    <property type="molecule type" value="Genomic_DNA"/>
</dbReference>
<sequence>MRCRIFQLTHGLMLSIMAKGIGLVHDALGWLGSLRMHKLSVKKWTHWHCCCEGALCISNGFNVRLKQLFSRPLLIIILCFSHSHTINLHSPSHTPNPLPRHTGFLSQLPLLYPILHHQIQFLNPSSFSSRDINYR</sequence>
<proteinExistence type="predicted"/>
<organism evidence="1 2">
    <name type="scientific">Lactuca saligna</name>
    <name type="common">Willowleaf lettuce</name>
    <dbReference type="NCBI Taxonomy" id="75948"/>
    <lineage>
        <taxon>Eukaryota</taxon>
        <taxon>Viridiplantae</taxon>
        <taxon>Streptophyta</taxon>
        <taxon>Embryophyta</taxon>
        <taxon>Tracheophyta</taxon>
        <taxon>Spermatophyta</taxon>
        <taxon>Magnoliopsida</taxon>
        <taxon>eudicotyledons</taxon>
        <taxon>Gunneridae</taxon>
        <taxon>Pentapetalae</taxon>
        <taxon>asterids</taxon>
        <taxon>campanulids</taxon>
        <taxon>Asterales</taxon>
        <taxon>Asteraceae</taxon>
        <taxon>Cichorioideae</taxon>
        <taxon>Cichorieae</taxon>
        <taxon>Lactucinae</taxon>
        <taxon>Lactuca</taxon>
    </lineage>
</organism>
<protein>
    <submittedName>
        <fullName evidence="1">Uncharacterized protein</fullName>
    </submittedName>
</protein>
<evidence type="ECO:0000313" key="2">
    <source>
        <dbReference type="Proteomes" id="UP001177003"/>
    </source>
</evidence>
<dbReference type="AlphaFoldDB" id="A0AA35YDT2"/>
<evidence type="ECO:0000313" key="1">
    <source>
        <dbReference type="EMBL" id="CAI9272387.1"/>
    </source>
</evidence>
<keyword evidence="2" id="KW-1185">Reference proteome</keyword>
<gene>
    <name evidence="1" type="ORF">LSALG_LOCUS12611</name>
</gene>
<reference evidence="1" key="1">
    <citation type="submission" date="2023-04" db="EMBL/GenBank/DDBJ databases">
        <authorList>
            <person name="Vijverberg K."/>
            <person name="Xiong W."/>
            <person name="Schranz E."/>
        </authorList>
    </citation>
    <scope>NUCLEOTIDE SEQUENCE</scope>
</reference>
<accession>A0AA35YDT2</accession>
<dbReference type="Proteomes" id="UP001177003">
    <property type="component" value="Chromosome 2"/>
</dbReference>
<name>A0AA35YDT2_LACSI</name>